<dbReference type="InterPro" id="IPR050570">
    <property type="entry name" value="Cell_wall_metabolism_enzyme"/>
</dbReference>
<dbReference type="AlphaFoldDB" id="A0A103ZHL3"/>
<dbReference type="Pfam" id="PF01551">
    <property type="entry name" value="Peptidase_M23"/>
    <property type="match status" value="1"/>
</dbReference>
<organism evidence="2 3">
    <name type="scientific">Burkholderia cepacia</name>
    <name type="common">Pseudomonas cepacia</name>
    <dbReference type="NCBI Taxonomy" id="292"/>
    <lineage>
        <taxon>Bacteria</taxon>
        <taxon>Pseudomonadati</taxon>
        <taxon>Pseudomonadota</taxon>
        <taxon>Betaproteobacteria</taxon>
        <taxon>Burkholderiales</taxon>
        <taxon>Burkholderiaceae</taxon>
        <taxon>Burkholderia</taxon>
        <taxon>Burkholderia cepacia complex</taxon>
    </lineage>
</organism>
<comment type="caution">
    <text evidence="2">The sequence shown here is derived from an EMBL/GenBank/DDBJ whole genome shotgun (WGS) entry which is preliminary data.</text>
</comment>
<evidence type="ECO:0000313" key="3">
    <source>
        <dbReference type="Proteomes" id="UP000069001"/>
    </source>
</evidence>
<protein>
    <submittedName>
        <fullName evidence="2">Peptidase M23</fullName>
    </submittedName>
</protein>
<proteinExistence type="predicted"/>
<dbReference type="InterPro" id="IPR016047">
    <property type="entry name" value="M23ase_b-sheet_dom"/>
</dbReference>
<dbReference type="SUPFAM" id="SSF51261">
    <property type="entry name" value="Duplicated hybrid motif"/>
    <property type="match status" value="1"/>
</dbReference>
<dbReference type="PANTHER" id="PTHR21666">
    <property type="entry name" value="PEPTIDASE-RELATED"/>
    <property type="match status" value="1"/>
</dbReference>
<evidence type="ECO:0000313" key="2">
    <source>
        <dbReference type="EMBL" id="KVK80096.1"/>
    </source>
</evidence>
<accession>A0A103ZHL3</accession>
<dbReference type="InterPro" id="IPR011055">
    <property type="entry name" value="Dup_hybrid_motif"/>
</dbReference>
<dbReference type="Gene3D" id="2.70.70.10">
    <property type="entry name" value="Glucose Permease (Domain IIA)"/>
    <property type="match status" value="1"/>
</dbReference>
<dbReference type="RefSeq" id="WP_059730428.1">
    <property type="nucleotide sequence ID" value="NZ_LOYH01000062.1"/>
</dbReference>
<dbReference type="Gene3D" id="3.10.450.350">
    <property type="match status" value="1"/>
</dbReference>
<dbReference type="CDD" id="cd12797">
    <property type="entry name" value="M23_peptidase"/>
    <property type="match status" value="1"/>
</dbReference>
<feature type="domain" description="M23ase beta-sheet core" evidence="1">
    <location>
        <begin position="312"/>
        <end position="409"/>
    </location>
</feature>
<dbReference type="GO" id="GO:0004222">
    <property type="term" value="F:metalloendopeptidase activity"/>
    <property type="evidence" value="ECO:0007669"/>
    <property type="project" value="TreeGrafter"/>
</dbReference>
<gene>
    <name evidence="2" type="ORF">WS90_01790</name>
</gene>
<evidence type="ECO:0000259" key="1">
    <source>
        <dbReference type="Pfam" id="PF01551"/>
    </source>
</evidence>
<reference evidence="2 3" key="1">
    <citation type="submission" date="2015-11" db="EMBL/GenBank/DDBJ databases">
        <title>Expanding the genomic diversity of Burkholderia species for the development of highly accurate diagnostics.</title>
        <authorList>
            <person name="Sahl J."/>
            <person name="Keim P."/>
            <person name="Wagner D."/>
        </authorList>
    </citation>
    <scope>NUCLEOTIDE SEQUENCE [LARGE SCALE GENOMIC DNA]</scope>
    <source>
        <strain evidence="2 3">MSMB1302</strain>
    </source>
</reference>
<sequence>MRLDLRFRLAREQGRPARRGAPCFPICRVLLRGVVATICAIGTHGASAQAIHDAAPFAAFAAATAESADLVDVPFFNAARTTWGGLHAASSSPLDVAYASPALTVPSAGERDGAVARFGACVAYRVLCDAARGAVERAYASRFDYGLASALPAMGEQAAYERRPLDLAAAEPFMLEAAGRGARSGAIVGSLRASLARADLPAGVAAQVIRMLAGRVDLKQHGALGDTFRVAYEPDDGAMQPGGTRVTALELRFRGQHVTGVWFVPADGKSGAYYDFDGVPLAGSWFAMPVSATRISSHFGARVHPVTGARHVHSGVDLAAPAGRAVHASERGVVTFIGTEPRGYGKYVVIRHDGGYASYYAHLSAFEPTLRTGMRVVRGQRVGAVGSTGTATGPHLHFEVRRHDRVVDPVELVHAAGAAKLKGERRVAFDRVARDARTQLASAARPRPVAMTTLAPSHAG</sequence>
<dbReference type="EMBL" id="LOYH01000062">
    <property type="protein sequence ID" value="KVK80096.1"/>
    <property type="molecule type" value="Genomic_DNA"/>
</dbReference>
<dbReference type="Proteomes" id="UP000069001">
    <property type="component" value="Unassembled WGS sequence"/>
</dbReference>
<name>A0A103ZHL3_BURCE</name>
<dbReference type="PANTHER" id="PTHR21666:SF270">
    <property type="entry name" value="MUREIN HYDROLASE ACTIVATOR ENVC"/>
    <property type="match status" value="1"/>
</dbReference>